<sequence length="173" mass="17930">MSNINEQPLAQPETPPPTAARPAPARSRWVVPLVVGAASLLVGAAAGSAVTAVVIGAAQRADAAAMAEAAEQAKSTFFSDAASQCNLDGVVEIADEGRTMIVDGEGEDFGSGDVSFSDLDCIIEAVGAPASVKELMYSTRSLDGRQSGEWDDISASWTYHPDDGLDTIFEIVE</sequence>
<accession>A0ABU7V928</accession>
<organism evidence="3 4">
    <name type="scientific">Microbacterium schleiferi</name>
    <dbReference type="NCBI Taxonomy" id="69362"/>
    <lineage>
        <taxon>Bacteria</taxon>
        <taxon>Bacillati</taxon>
        <taxon>Actinomycetota</taxon>
        <taxon>Actinomycetes</taxon>
        <taxon>Micrococcales</taxon>
        <taxon>Microbacteriaceae</taxon>
        <taxon>Microbacterium</taxon>
    </lineage>
</organism>
<proteinExistence type="predicted"/>
<evidence type="ECO:0000313" key="4">
    <source>
        <dbReference type="Proteomes" id="UP001351900"/>
    </source>
</evidence>
<comment type="caution">
    <text evidence="3">The sequence shown here is derived from an EMBL/GenBank/DDBJ whole genome shotgun (WGS) entry which is preliminary data.</text>
</comment>
<protein>
    <submittedName>
        <fullName evidence="3">Uncharacterized protein</fullName>
    </submittedName>
</protein>
<reference evidence="3 4" key="1">
    <citation type="submission" date="2024-01" db="EMBL/GenBank/DDBJ databases">
        <title>the genome sequence of strain Microbacterium schleiferi NBRC 15075.</title>
        <authorList>
            <person name="Ding Y."/>
            <person name="Zhang G."/>
        </authorList>
    </citation>
    <scope>NUCLEOTIDE SEQUENCE [LARGE SCALE GENOMIC DNA]</scope>
    <source>
        <strain evidence="3 4">NBRC 15075</strain>
    </source>
</reference>
<keyword evidence="2" id="KW-0812">Transmembrane</keyword>
<feature type="transmembrane region" description="Helical" evidence="2">
    <location>
        <begin position="29"/>
        <end position="58"/>
    </location>
</feature>
<evidence type="ECO:0000256" key="2">
    <source>
        <dbReference type="SAM" id="Phobius"/>
    </source>
</evidence>
<keyword evidence="2" id="KW-0472">Membrane</keyword>
<feature type="compositionally biased region" description="Low complexity" evidence="1">
    <location>
        <begin position="1"/>
        <end position="12"/>
    </location>
</feature>
<name>A0ABU7V928_9MICO</name>
<dbReference type="Proteomes" id="UP001351900">
    <property type="component" value="Unassembled WGS sequence"/>
</dbReference>
<feature type="region of interest" description="Disordered" evidence="1">
    <location>
        <begin position="1"/>
        <end position="23"/>
    </location>
</feature>
<keyword evidence="4" id="KW-1185">Reference proteome</keyword>
<gene>
    <name evidence="3" type="ORF">V2V91_13720</name>
</gene>
<dbReference type="RefSeq" id="WP_331792267.1">
    <property type="nucleotide sequence ID" value="NZ_BAAAUO010000001.1"/>
</dbReference>
<evidence type="ECO:0000313" key="3">
    <source>
        <dbReference type="EMBL" id="MEF2256184.1"/>
    </source>
</evidence>
<keyword evidence="2" id="KW-1133">Transmembrane helix</keyword>
<evidence type="ECO:0000256" key="1">
    <source>
        <dbReference type="SAM" id="MobiDB-lite"/>
    </source>
</evidence>
<dbReference type="EMBL" id="JAZHOV010000008">
    <property type="protein sequence ID" value="MEF2256184.1"/>
    <property type="molecule type" value="Genomic_DNA"/>
</dbReference>